<dbReference type="InterPro" id="IPR010870">
    <property type="entry name" value="Porin_O/P"/>
</dbReference>
<dbReference type="EMBL" id="CP119326">
    <property type="protein sequence ID" value="WEK40026.1"/>
    <property type="molecule type" value="Genomic_DNA"/>
</dbReference>
<dbReference type="SUPFAM" id="SSF56935">
    <property type="entry name" value="Porins"/>
    <property type="match status" value="1"/>
</dbReference>
<sequence>MHRLLIFGVSTLALLTASPSLAQNAASPAQGPTVEALLRLLVQEGVVSQVKADALYAAAAAETVSPTPTIIAAAPPTTIAASAVASAPAGHADPGLKVDWGGGAPEFSGDGFRFKPRGRILADLSTTTGSDFAARNLTATGARAIRLGFEGGVGNRLFYQVEADFSESVVGVTSAYVGWRDRLFDHPVEVSLGQRLSERGIEGSTGSDATPFLERNVIGTALVPQKGFFGLGVMGKVYGDNWHLTAQVAGDDLDDDAASRDTLTFMQRGHWNPVKTDTAILHLGAWGFQEQFPANAPIISRNTAIGGRFNDRLRLSSGPLGAPDRGSGYGLELGGVWRNVWAFAEGGVRSLDYRDGVASTQFDAFSLSAGWFVTGDKPGYSPRIGAWSQPKVKRPVFDGGSGALELLARWERLDYTDAPLGGEGHATTLGGNWYLNDFTRLMLNTIFWDIDNTSGVFDRQDKGTTITARAQVSF</sequence>
<dbReference type="Pfam" id="PF07396">
    <property type="entry name" value="Porin_O_P"/>
    <property type="match status" value="1"/>
</dbReference>
<gene>
    <name evidence="2" type="ORF">P0Y50_16050</name>
</gene>
<dbReference type="Proteomes" id="UP001213664">
    <property type="component" value="Chromosome"/>
</dbReference>
<feature type="signal peptide" evidence="1">
    <location>
        <begin position="1"/>
        <end position="22"/>
    </location>
</feature>
<proteinExistence type="predicted"/>
<accession>A0AAJ6BLW7</accession>
<evidence type="ECO:0000313" key="2">
    <source>
        <dbReference type="EMBL" id="WEK40026.1"/>
    </source>
</evidence>
<name>A0AAJ6BLW7_9CAUL</name>
<organism evidence="2 3">
    <name type="scientific">Candidatus Brevundimonas colombiensis</name>
    <dbReference type="NCBI Taxonomy" id="3121376"/>
    <lineage>
        <taxon>Bacteria</taxon>
        <taxon>Pseudomonadati</taxon>
        <taxon>Pseudomonadota</taxon>
        <taxon>Alphaproteobacteria</taxon>
        <taxon>Caulobacterales</taxon>
        <taxon>Caulobacteraceae</taxon>
        <taxon>Brevundimonas</taxon>
    </lineage>
</organism>
<reference evidence="2" key="1">
    <citation type="submission" date="2023-03" db="EMBL/GenBank/DDBJ databases">
        <title>Andean soil-derived lignocellulolytic bacterial consortium as a source of novel taxa and putative plastic-active enzymes.</title>
        <authorList>
            <person name="Diaz-Garcia L."/>
            <person name="Chuvochina M."/>
            <person name="Feuerriegel G."/>
            <person name="Bunk B."/>
            <person name="Sproer C."/>
            <person name="Streit W.R."/>
            <person name="Rodriguez L.M."/>
            <person name="Overmann J."/>
            <person name="Jimenez D.J."/>
        </authorList>
    </citation>
    <scope>NUCLEOTIDE SEQUENCE</scope>
    <source>
        <strain evidence="2">MAG 833</strain>
    </source>
</reference>
<dbReference type="AlphaFoldDB" id="A0AAJ6BLW7"/>
<dbReference type="Gene3D" id="2.40.160.10">
    <property type="entry name" value="Porin"/>
    <property type="match status" value="1"/>
</dbReference>
<keyword evidence="1" id="KW-0732">Signal</keyword>
<dbReference type="InterPro" id="IPR023614">
    <property type="entry name" value="Porin_dom_sf"/>
</dbReference>
<evidence type="ECO:0000256" key="1">
    <source>
        <dbReference type="SAM" id="SignalP"/>
    </source>
</evidence>
<protein>
    <submittedName>
        <fullName evidence="2">Porin</fullName>
    </submittedName>
</protein>
<feature type="chain" id="PRO_5042490615" evidence="1">
    <location>
        <begin position="23"/>
        <end position="474"/>
    </location>
</feature>
<evidence type="ECO:0000313" key="3">
    <source>
        <dbReference type="Proteomes" id="UP001213664"/>
    </source>
</evidence>